<dbReference type="AlphaFoldDB" id="A0A158C112"/>
<proteinExistence type="predicted"/>
<sequence length="56" mass="6258">MPQVIAQITMAIVTAALPLTFQRAAISSREWRNAKKPRIGPLRLPVRDFAAEKDGR</sequence>
<feature type="transmembrane region" description="Helical" evidence="1">
    <location>
        <begin position="6"/>
        <end position="26"/>
    </location>
</feature>
<evidence type="ECO:0000313" key="3">
    <source>
        <dbReference type="Proteomes" id="UP000071859"/>
    </source>
</evidence>
<keyword evidence="1" id="KW-0812">Transmembrane</keyword>
<dbReference type="RefSeq" id="WP_157697518.1">
    <property type="nucleotide sequence ID" value="NZ_FCOX02000015.1"/>
</dbReference>
<keyword evidence="3" id="KW-1185">Reference proteome</keyword>
<name>A0A158C112_9BURK</name>
<comment type="caution">
    <text evidence="2">The sequence shown here is derived from an EMBL/GenBank/DDBJ whole genome shotgun (WGS) entry which is preliminary data.</text>
</comment>
<gene>
    <name evidence="2" type="ORF">AWB78_03268</name>
</gene>
<dbReference type="EMBL" id="FCOX02000015">
    <property type="protein sequence ID" value="SAK75217.1"/>
    <property type="molecule type" value="Genomic_DNA"/>
</dbReference>
<reference evidence="2" key="1">
    <citation type="submission" date="2016-01" db="EMBL/GenBank/DDBJ databases">
        <authorList>
            <person name="Peeters C."/>
        </authorList>
    </citation>
    <scope>NUCLEOTIDE SEQUENCE</scope>
    <source>
        <strain evidence="2">LMG 29321</strain>
    </source>
</reference>
<evidence type="ECO:0000256" key="1">
    <source>
        <dbReference type="SAM" id="Phobius"/>
    </source>
</evidence>
<keyword evidence="1" id="KW-1133">Transmembrane helix</keyword>
<organism evidence="2 3">
    <name type="scientific">Caballeronia calidae</name>
    <dbReference type="NCBI Taxonomy" id="1777139"/>
    <lineage>
        <taxon>Bacteria</taxon>
        <taxon>Pseudomonadati</taxon>
        <taxon>Pseudomonadota</taxon>
        <taxon>Betaproteobacteria</taxon>
        <taxon>Burkholderiales</taxon>
        <taxon>Burkholderiaceae</taxon>
        <taxon>Caballeronia</taxon>
    </lineage>
</organism>
<evidence type="ECO:0000313" key="2">
    <source>
        <dbReference type="EMBL" id="SAK75217.1"/>
    </source>
</evidence>
<protein>
    <submittedName>
        <fullName evidence="2">Uncharacterized protein</fullName>
    </submittedName>
</protein>
<accession>A0A158C112</accession>
<keyword evidence="1" id="KW-0472">Membrane</keyword>
<dbReference type="Proteomes" id="UP000071859">
    <property type="component" value="Unassembled WGS sequence"/>
</dbReference>